<dbReference type="PANTHER" id="PTHR11079">
    <property type="entry name" value="CYTOSINE DEAMINASE FAMILY MEMBER"/>
    <property type="match status" value="1"/>
</dbReference>
<evidence type="ECO:0000313" key="6">
    <source>
        <dbReference type="EMBL" id="KXA43648.1"/>
    </source>
</evidence>
<dbReference type="eggNOG" id="COG0590">
    <property type="taxonomic scope" value="Bacteria"/>
</dbReference>
<proteinExistence type="inferred from homology"/>
<dbReference type="InterPro" id="IPR002125">
    <property type="entry name" value="CMP_dCMP_dom"/>
</dbReference>
<dbReference type="InterPro" id="IPR016193">
    <property type="entry name" value="Cytidine_deaminase-like"/>
</dbReference>
<dbReference type="PATRIC" id="fig|28128.5.peg.395"/>
<dbReference type="GO" id="GO:0008270">
    <property type="term" value="F:zinc ion binding"/>
    <property type="evidence" value="ECO:0007669"/>
    <property type="project" value="InterPro"/>
</dbReference>
<feature type="domain" description="CMP/dCMP-type deaminase" evidence="5">
    <location>
        <begin position="1"/>
        <end position="112"/>
    </location>
</feature>
<sequence length="155" mass="17502">MTNEELMRRAIELSENSVKSGGGPFGAVIARDGEIIAEGSNNVTIDMDPTAHAEVSTIRKACKKLGTFDLSGCVIYTSCEPCPMCFGAIYWAHLEKIYYANDRKDAGKIGFDDDFIYEEIAVKPQYRKKPSEILLRNEAINAFRMWEKKEDKTEY</sequence>
<dbReference type="PROSITE" id="PS00903">
    <property type="entry name" value="CYT_DCMP_DEAMINASES_1"/>
    <property type="match status" value="1"/>
</dbReference>
<dbReference type="InterPro" id="IPR016192">
    <property type="entry name" value="APOBEC/CMP_deaminase_Zn-bd"/>
</dbReference>
<dbReference type="Pfam" id="PF00383">
    <property type="entry name" value="dCMP_cyt_deam_1"/>
    <property type="match status" value="1"/>
</dbReference>
<accession>A0A133QL88</accession>
<dbReference type="PROSITE" id="PS51747">
    <property type="entry name" value="CYT_DCMP_DEAMINASES_2"/>
    <property type="match status" value="1"/>
</dbReference>
<dbReference type="AlphaFoldDB" id="A0A133QL88"/>
<gene>
    <name evidence="6" type="ORF">HMPREF3226_00396</name>
</gene>
<name>A0A133QL88_9BACT</name>
<comment type="similarity">
    <text evidence="1">Belongs to the cytidine and deoxycytidylate deaminase family.</text>
</comment>
<evidence type="ECO:0000256" key="3">
    <source>
        <dbReference type="ARBA" id="ARBA00022801"/>
    </source>
</evidence>
<dbReference type="EMBL" id="LRQG01000016">
    <property type="protein sequence ID" value="KXA43648.1"/>
    <property type="molecule type" value="Genomic_DNA"/>
</dbReference>
<keyword evidence="2" id="KW-0479">Metal-binding</keyword>
<dbReference type="RefSeq" id="WP_025876219.1">
    <property type="nucleotide sequence ID" value="NZ_BAAAXP010000068.1"/>
</dbReference>
<dbReference type="GO" id="GO:0047974">
    <property type="term" value="F:guanosine deaminase activity"/>
    <property type="evidence" value="ECO:0007669"/>
    <property type="project" value="TreeGrafter"/>
</dbReference>
<evidence type="ECO:0000256" key="4">
    <source>
        <dbReference type="ARBA" id="ARBA00022833"/>
    </source>
</evidence>
<evidence type="ECO:0000313" key="7">
    <source>
        <dbReference type="Proteomes" id="UP000070533"/>
    </source>
</evidence>
<keyword evidence="4" id="KW-0862">Zinc</keyword>
<reference evidence="7" key="1">
    <citation type="submission" date="2016-01" db="EMBL/GenBank/DDBJ databases">
        <authorList>
            <person name="Mitreva M."/>
            <person name="Pepin K.H."/>
            <person name="Mihindukulasuriya K.A."/>
            <person name="Fulton R."/>
            <person name="Fronick C."/>
            <person name="O'Laughlin M."/>
            <person name="Miner T."/>
            <person name="Herter B."/>
            <person name="Rosa B.A."/>
            <person name="Cordes M."/>
            <person name="Tomlinson C."/>
            <person name="Wollam A."/>
            <person name="Palsikar V.B."/>
            <person name="Mardis E.R."/>
            <person name="Wilson R.K."/>
        </authorList>
    </citation>
    <scope>NUCLEOTIDE SEQUENCE [LARGE SCALE GENOMIC DNA]</scope>
    <source>
        <strain evidence="7">MJR7716</strain>
    </source>
</reference>
<evidence type="ECO:0000256" key="2">
    <source>
        <dbReference type="ARBA" id="ARBA00022723"/>
    </source>
</evidence>
<organism evidence="6 7">
    <name type="scientific">Prevotella corporis</name>
    <dbReference type="NCBI Taxonomy" id="28128"/>
    <lineage>
        <taxon>Bacteria</taxon>
        <taxon>Pseudomonadati</taxon>
        <taxon>Bacteroidota</taxon>
        <taxon>Bacteroidia</taxon>
        <taxon>Bacteroidales</taxon>
        <taxon>Prevotellaceae</taxon>
        <taxon>Prevotella</taxon>
    </lineage>
</organism>
<evidence type="ECO:0000256" key="1">
    <source>
        <dbReference type="ARBA" id="ARBA00006576"/>
    </source>
</evidence>
<protein>
    <submittedName>
        <fullName evidence="6">Guanine deaminase</fullName>
    </submittedName>
</protein>
<keyword evidence="7" id="KW-1185">Reference proteome</keyword>
<dbReference type="OrthoDB" id="9802676at2"/>
<dbReference type="CDD" id="cd01285">
    <property type="entry name" value="nucleoside_deaminase"/>
    <property type="match status" value="1"/>
</dbReference>
<dbReference type="PANTHER" id="PTHR11079:SF161">
    <property type="entry name" value="CMP_DCMP-TYPE DEAMINASE DOMAIN-CONTAINING PROTEIN"/>
    <property type="match status" value="1"/>
</dbReference>
<dbReference type="FunFam" id="3.40.140.10:FF:000011">
    <property type="entry name" value="tRNA-specific adenosine deaminase"/>
    <property type="match status" value="1"/>
</dbReference>
<dbReference type="SUPFAM" id="SSF53927">
    <property type="entry name" value="Cytidine deaminase-like"/>
    <property type="match status" value="1"/>
</dbReference>
<dbReference type="Gene3D" id="3.40.140.10">
    <property type="entry name" value="Cytidine Deaminase, domain 2"/>
    <property type="match status" value="1"/>
</dbReference>
<dbReference type="STRING" id="28128.HMPREF3226_00396"/>
<dbReference type="GO" id="GO:0006152">
    <property type="term" value="P:purine nucleoside catabolic process"/>
    <property type="evidence" value="ECO:0007669"/>
    <property type="project" value="TreeGrafter"/>
</dbReference>
<comment type="caution">
    <text evidence="6">The sequence shown here is derived from an EMBL/GenBank/DDBJ whole genome shotgun (WGS) entry which is preliminary data.</text>
</comment>
<dbReference type="Proteomes" id="UP000070533">
    <property type="component" value="Unassembled WGS sequence"/>
</dbReference>
<evidence type="ECO:0000259" key="5">
    <source>
        <dbReference type="PROSITE" id="PS51747"/>
    </source>
</evidence>
<keyword evidence="3" id="KW-0378">Hydrolase</keyword>